<protein>
    <submittedName>
        <fullName evidence="1">Uncharacterized protein</fullName>
    </submittedName>
</protein>
<gene>
    <name evidence="1" type="ORF">BG011_008273</name>
</gene>
<proteinExistence type="predicted"/>
<organism evidence="1 2">
    <name type="scientific">Mortierella polycephala</name>
    <dbReference type="NCBI Taxonomy" id="41804"/>
    <lineage>
        <taxon>Eukaryota</taxon>
        <taxon>Fungi</taxon>
        <taxon>Fungi incertae sedis</taxon>
        <taxon>Mucoromycota</taxon>
        <taxon>Mortierellomycotina</taxon>
        <taxon>Mortierellomycetes</taxon>
        <taxon>Mortierellales</taxon>
        <taxon>Mortierellaceae</taxon>
        <taxon>Mortierella</taxon>
    </lineage>
</organism>
<name>A0A9P6PQ66_9FUNG</name>
<evidence type="ECO:0000313" key="1">
    <source>
        <dbReference type="EMBL" id="KAG0250516.1"/>
    </source>
</evidence>
<dbReference type="AlphaFoldDB" id="A0A9P6PQ66"/>
<dbReference type="OrthoDB" id="2433939at2759"/>
<dbReference type="Proteomes" id="UP000726737">
    <property type="component" value="Unassembled WGS sequence"/>
</dbReference>
<dbReference type="EMBL" id="JAAAJA010000676">
    <property type="protein sequence ID" value="KAG0250516.1"/>
    <property type="molecule type" value="Genomic_DNA"/>
</dbReference>
<reference evidence="1" key="1">
    <citation type="journal article" date="2020" name="Fungal Divers.">
        <title>Resolving the Mortierellaceae phylogeny through synthesis of multi-gene phylogenetics and phylogenomics.</title>
        <authorList>
            <person name="Vandepol N."/>
            <person name="Liber J."/>
            <person name="Desiro A."/>
            <person name="Na H."/>
            <person name="Kennedy M."/>
            <person name="Barry K."/>
            <person name="Grigoriev I.V."/>
            <person name="Miller A.N."/>
            <person name="O'Donnell K."/>
            <person name="Stajich J.E."/>
            <person name="Bonito G."/>
        </authorList>
    </citation>
    <scope>NUCLEOTIDE SEQUENCE</scope>
    <source>
        <strain evidence="1">KOD948</strain>
    </source>
</reference>
<evidence type="ECO:0000313" key="2">
    <source>
        <dbReference type="Proteomes" id="UP000726737"/>
    </source>
</evidence>
<feature type="non-terminal residue" evidence="1">
    <location>
        <position position="1"/>
    </location>
</feature>
<accession>A0A9P6PQ66</accession>
<sequence>ETTQEEYDAIVCQGATGFIDFQGEQYEEWVDPTALDAAQESLGGEYSWTEVTGVLSNGSPILVSKAHHHDTPPPLVHCTSYATLVDAESDDSDDDSYFQESDLESELTMVMDEQCSFDWKTQKVHARKRMEIEEAQSLLYQSNVPKLSDLTSVVSRPSSAMSTFSSSSSATLTSQATNKSHSRHRHCHQGHHAAVGGITLLVTFPPTLSLSMPVFSSIALDAWKQWIQTVHLTQDQFRAWCEYLLDAALGQMIDGVSLGLTFIGCDPCPPTRHSIADKNQQWAHEYTDSMSLAQQQLTSCHYSHHDHHSAAAKISGLHRAGKVLEANYPALEGVVRQIGRSWIGHRIMVTSRLEERLDVVADQVVDWWESEYRVATLTSSVPLLNTLTAYTPLARFTSRPTSA</sequence>
<keyword evidence="2" id="KW-1185">Reference proteome</keyword>
<comment type="caution">
    <text evidence="1">The sequence shown here is derived from an EMBL/GenBank/DDBJ whole genome shotgun (WGS) entry which is preliminary data.</text>
</comment>